<dbReference type="GO" id="GO:0032153">
    <property type="term" value="C:cell division site"/>
    <property type="evidence" value="ECO:0007669"/>
    <property type="project" value="TreeGrafter"/>
</dbReference>
<comment type="subcellular location">
    <subcellularLocation>
        <location evidence="1">Cytoplasm</location>
    </subcellularLocation>
</comment>
<evidence type="ECO:0000256" key="3">
    <source>
        <dbReference type="ARBA" id="ARBA00022490"/>
    </source>
</evidence>
<comment type="subunit">
    <text evidence="8">Homodimer. Interacts with FtsZ.</text>
</comment>
<organism evidence="10 11">
    <name type="scientific">Caenibius tardaugens NBRC 16725</name>
    <dbReference type="NCBI Taxonomy" id="1219035"/>
    <lineage>
        <taxon>Bacteria</taxon>
        <taxon>Pseudomonadati</taxon>
        <taxon>Pseudomonadota</taxon>
        <taxon>Alphaproteobacteria</taxon>
        <taxon>Sphingomonadales</taxon>
        <taxon>Erythrobacteraceae</taxon>
        <taxon>Caenibius</taxon>
    </lineage>
</organism>
<comment type="caution">
    <text evidence="10">The sequence shown here is derived from an EMBL/GenBank/DDBJ whole genome shotgun (WGS) entry which is preliminary data.</text>
</comment>
<dbReference type="PANTHER" id="PTHR34981">
    <property type="entry name" value="CELL DIVISION PROTEIN ZAPA"/>
    <property type="match status" value="1"/>
</dbReference>
<dbReference type="GO" id="GO:0005829">
    <property type="term" value="C:cytosol"/>
    <property type="evidence" value="ECO:0007669"/>
    <property type="project" value="TreeGrafter"/>
</dbReference>
<dbReference type="Gene3D" id="3.30.160.880">
    <property type="entry name" value="Cell division protein ZapA protomer, N-terminal domain"/>
    <property type="match status" value="1"/>
</dbReference>
<keyword evidence="6" id="KW-0131">Cell cycle</keyword>
<evidence type="ECO:0000256" key="9">
    <source>
        <dbReference type="ARBA" id="ARBA00033158"/>
    </source>
</evidence>
<keyword evidence="4" id="KW-0132">Cell division</keyword>
<evidence type="ECO:0000313" key="10">
    <source>
        <dbReference type="EMBL" id="GAD47326.1"/>
    </source>
</evidence>
<accession>U2Y326</accession>
<evidence type="ECO:0000256" key="2">
    <source>
        <dbReference type="ARBA" id="ARBA00015195"/>
    </source>
</evidence>
<evidence type="ECO:0000256" key="7">
    <source>
        <dbReference type="ARBA" id="ARBA00024910"/>
    </source>
</evidence>
<evidence type="ECO:0000256" key="8">
    <source>
        <dbReference type="ARBA" id="ARBA00026068"/>
    </source>
</evidence>
<dbReference type="SUPFAM" id="SSF102829">
    <property type="entry name" value="Cell division protein ZapA-like"/>
    <property type="match status" value="1"/>
</dbReference>
<gene>
    <name evidence="10" type="ORF">NT2_01_00940</name>
</gene>
<dbReference type="InterPro" id="IPR036192">
    <property type="entry name" value="Cell_div_ZapA-like_sf"/>
</dbReference>
<keyword evidence="11" id="KW-1185">Reference proteome</keyword>
<evidence type="ECO:0000256" key="5">
    <source>
        <dbReference type="ARBA" id="ARBA00023210"/>
    </source>
</evidence>
<protein>
    <recommendedName>
        <fullName evidence="2">Cell division protein ZapA</fullName>
    </recommendedName>
    <alternativeName>
        <fullName evidence="9">Z ring-associated protein ZapA</fullName>
    </alternativeName>
</protein>
<reference evidence="10 11" key="1">
    <citation type="submission" date="2013-09" db="EMBL/GenBank/DDBJ databases">
        <title>Whole genome shotgun sequence of Novosphingobium tardaugens NBRC 16725.</title>
        <authorList>
            <person name="Isaki S."/>
            <person name="Hosoyama A."/>
            <person name="Tsuchikane K."/>
            <person name="Katsumata H."/>
            <person name="Ando Y."/>
            <person name="Yamazaki S."/>
            <person name="Fujita N."/>
        </authorList>
    </citation>
    <scope>NUCLEOTIDE SEQUENCE [LARGE SCALE GENOMIC DNA]</scope>
    <source>
        <strain evidence="10 11">NBRC 16725</strain>
    </source>
</reference>
<keyword evidence="3" id="KW-0963">Cytoplasm</keyword>
<evidence type="ECO:0000256" key="4">
    <source>
        <dbReference type="ARBA" id="ARBA00022618"/>
    </source>
</evidence>
<name>U2Y326_9SPHN</name>
<evidence type="ECO:0000256" key="6">
    <source>
        <dbReference type="ARBA" id="ARBA00023306"/>
    </source>
</evidence>
<dbReference type="InterPro" id="IPR007838">
    <property type="entry name" value="Cell_div_ZapA-like"/>
</dbReference>
<evidence type="ECO:0000313" key="11">
    <source>
        <dbReference type="Proteomes" id="UP000016568"/>
    </source>
</evidence>
<evidence type="ECO:0000256" key="1">
    <source>
        <dbReference type="ARBA" id="ARBA00004496"/>
    </source>
</evidence>
<dbReference type="Pfam" id="PF05164">
    <property type="entry name" value="ZapA"/>
    <property type="match status" value="1"/>
</dbReference>
<sequence>MMSNVTLKIGGRQYAVACADGEEEHISELGQLIDDKIASMGPAGAQNESRALLFAALLMADELHEARNNRAKAAATAPPSSGPSLAELAPALEQIAQRIENLATRVENT</sequence>
<dbReference type="GO" id="GO:0043093">
    <property type="term" value="P:FtsZ-dependent cytokinesis"/>
    <property type="evidence" value="ECO:0007669"/>
    <property type="project" value="TreeGrafter"/>
</dbReference>
<keyword evidence="5" id="KW-0717">Septation</keyword>
<dbReference type="InterPro" id="IPR042233">
    <property type="entry name" value="Cell_div_ZapA_N"/>
</dbReference>
<proteinExistence type="predicted"/>
<dbReference type="EMBL" id="BASZ01000001">
    <property type="protein sequence ID" value="GAD47326.1"/>
    <property type="molecule type" value="Genomic_DNA"/>
</dbReference>
<dbReference type="GO" id="GO:0030428">
    <property type="term" value="C:cell septum"/>
    <property type="evidence" value="ECO:0007669"/>
    <property type="project" value="TreeGrafter"/>
</dbReference>
<dbReference type="eggNOG" id="COG3027">
    <property type="taxonomic scope" value="Bacteria"/>
</dbReference>
<comment type="function">
    <text evidence="7">Activator of cell division through the inhibition of FtsZ GTPase activity, therefore promoting FtsZ assembly into bundles of protofilaments necessary for the formation of the division Z ring. It is recruited early at mid-cell but it is not essential for cell division.</text>
</comment>
<dbReference type="PANTHER" id="PTHR34981:SF1">
    <property type="entry name" value="CELL DIVISION PROTEIN ZAPA"/>
    <property type="match status" value="1"/>
</dbReference>
<dbReference type="Proteomes" id="UP000016568">
    <property type="component" value="Unassembled WGS sequence"/>
</dbReference>
<dbReference type="GO" id="GO:0000921">
    <property type="term" value="P:septin ring assembly"/>
    <property type="evidence" value="ECO:0007669"/>
    <property type="project" value="TreeGrafter"/>
</dbReference>
<dbReference type="GO" id="GO:0000917">
    <property type="term" value="P:division septum assembly"/>
    <property type="evidence" value="ECO:0007669"/>
    <property type="project" value="UniProtKB-KW"/>
</dbReference>
<dbReference type="AlphaFoldDB" id="U2Y326"/>